<dbReference type="EC" id="3.1.1.72" evidence="5"/>
<keyword evidence="2" id="KW-0732">Signal</keyword>
<dbReference type="PANTHER" id="PTHR48081">
    <property type="entry name" value="AB HYDROLASE SUPERFAMILY PROTEIN C4A8.06C"/>
    <property type="match status" value="1"/>
</dbReference>
<feature type="signal peptide" evidence="2">
    <location>
        <begin position="1"/>
        <end position="21"/>
    </location>
</feature>
<dbReference type="Pfam" id="PF00326">
    <property type="entry name" value="Peptidase_S9"/>
    <property type="match status" value="1"/>
</dbReference>
<dbReference type="GO" id="GO:0046555">
    <property type="term" value="F:acetylxylan esterase activity"/>
    <property type="evidence" value="ECO:0007669"/>
    <property type="project" value="UniProtKB-EC"/>
</dbReference>
<dbReference type="AlphaFoldDB" id="A0A517NMW2"/>
<dbReference type="InterPro" id="IPR029058">
    <property type="entry name" value="AB_hydrolase_fold"/>
</dbReference>
<feature type="domain" description="BD-FAE-like" evidence="4">
    <location>
        <begin position="80"/>
        <end position="178"/>
    </location>
</feature>
<evidence type="ECO:0000256" key="1">
    <source>
        <dbReference type="ARBA" id="ARBA00022801"/>
    </source>
</evidence>
<dbReference type="EMBL" id="CP036526">
    <property type="protein sequence ID" value="QDT08457.1"/>
    <property type="molecule type" value="Genomic_DNA"/>
</dbReference>
<gene>
    <name evidence="5" type="primary">axeA1_2</name>
    <name evidence="5" type="ORF">K239x_03960</name>
</gene>
<feature type="chain" id="PRO_5021920958" evidence="2">
    <location>
        <begin position="22"/>
        <end position="298"/>
    </location>
</feature>
<dbReference type="SUPFAM" id="SSF53474">
    <property type="entry name" value="alpha/beta-Hydrolases"/>
    <property type="match status" value="1"/>
</dbReference>
<organism evidence="5 6">
    <name type="scientific">Stieleria marina</name>
    <dbReference type="NCBI Taxonomy" id="1930275"/>
    <lineage>
        <taxon>Bacteria</taxon>
        <taxon>Pseudomonadati</taxon>
        <taxon>Planctomycetota</taxon>
        <taxon>Planctomycetia</taxon>
        <taxon>Pirellulales</taxon>
        <taxon>Pirellulaceae</taxon>
        <taxon>Stieleria</taxon>
    </lineage>
</organism>
<dbReference type="GO" id="GO:0006508">
    <property type="term" value="P:proteolysis"/>
    <property type="evidence" value="ECO:0007669"/>
    <property type="project" value="InterPro"/>
</dbReference>
<reference evidence="5 6" key="1">
    <citation type="submission" date="2019-02" db="EMBL/GenBank/DDBJ databases">
        <title>Deep-cultivation of Planctomycetes and their phenomic and genomic characterization uncovers novel biology.</title>
        <authorList>
            <person name="Wiegand S."/>
            <person name="Jogler M."/>
            <person name="Boedeker C."/>
            <person name="Pinto D."/>
            <person name="Vollmers J."/>
            <person name="Rivas-Marin E."/>
            <person name="Kohn T."/>
            <person name="Peeters S.H."/>
            <person name="Heuer A."/>
            <person name="Rast P."/>
            <person name="Oberbeckmann S."/>
            <person name="Bunk B."/>
            <person name="Jeske O."/>
            <person name="Meyerdierks A."/>
            <person name="Storesund J.E."/>
            <person name="Kallscheuer N."/>
            <person name="Luecker S."/>
            <person name="Lage O.M."/>
            <person name="Pohl T."/>
            <person name="Merkel B.J."/>
            <person name="Hornburger P."/>
            <person name="Mueller R.-W."/>
            <person name="Bruemmer F."/>
            <person name="Labrenz M."/>
            <person name="Spormann A.M."/>
            <person name="Op den Camp H."/>
            <person name="Overmann J."/>
            <person name="Amann R."/>
            <person name="Jetten M.S.M."/>
            <person name="Mascher T."/>
            <person name="Medema M.H."/>
            <person name="Devos D.P."/>
            <person name="Kaster A.-K."/>
            <person name="Ovreas L."/>
            <person name="Rohde M."/>
            <person name="Galperin M.Y."/>
            <person name="Jogler C."/>
        </authorList>
    </citation>
    <scope>NUCLEOTIDE SEQUENCE [LARGE SCALE GENOMIC DNA]</scope>
    <source>
        <strain evidence="5 6">K23_9</strain>
    </source>
</reference>
<dbReference type="Pfam" id="PF20434">
    <property type="entry name" value="BD-FAE"/>
    <property type="match status" value="1"/>
</dbReference>
<protein>
    <submittedName>
        <fullName evidence="5">Acetylxylan esterase</fullName>
        <ecNumber evidence="5">3.1.1.72</ecNumber>
    </submittedName>
</protein>
<dbReference type="InterPro" id="IPR049492">
    <property type="entry name" value="BD-FAE-like_dom"/>
</dbReference>
<keyword evidence="6" id="KW-1185">Reference proteome</keyword>
<dbReference type="Gene3D" id="3.40.50.1820">
    <property type="entry name" value="alpha/beta hydrolase"/>
    <property type="match status" value="1"/>
</dbReference>
<keyword evidence="1 5" id="KW-0378">Hydrolase</keyword>
<dbReference type="InterPro" id="IPR001375">
    <property type="entry name" value="Peptidase_S9_cat"/>
</dbReference>
<evidence type="ECO:0000256" key="2">
    <source>
        <dbReference type="SAM" id="SignalP"/>
    </source>
</evidence>
<dbReference type="GO" id="GO:0008236">
    <property type="term" value="F:serine-type peptidase activity"/>
    <property type="evidence" value="ECO:0007669"/>
    <property type="project" value="InterPro"/>
</dbReference>
<feature type="domain" description="Peptidase S9 prolyl oligopeptidase catalytic" evidence="3">
    <location>
        <begin position="216"/>
        <end position="291"/>
    </location>
</feature>
<name>A0A517NMW2_9BACT</name>
<dbReference type="OrthoDB" id="9794725at2"/>
<dbReference type="PANTHER" id="PTHR48081:SF6">
    <property type="entry name" value="PEPTIDASE S9 PROLYL OLIGOPEPTIDASE CATALYTIC DOMAIN-CONTAINING PROTEIN"/>
    <property type="match status" value="1"/>
</dbReference>
<dbReference type="InterPro" id="IPR050300">
    <property type="entry name" value="GDXG_lipolytic_enzyme"/>
</dbReference>
<accession>A0A517NMW2</accession>
<evidence type="ECO:0000313" key="6">
    <source>
        <dbReference type="Proteomes" id="UP000319817"/>
    </source>
</evidence>
<evidence type="ECO:0000313" key="5">
    <source>
        <dbReference type="EMBL" id="QDT08457.1"/>
    </source>
</evidence>
<evidence type="ECO:0000259" key="3">
    <source>
        <dbReference type="Pfam" id="PF00326"/>
    </source>
</evidence>
<sequence length="298" mass="33386" precursor="true">MPAILKPFLCFAILLSTNAFAQQTEFEIWPGELPAGSVKFDAEQVAQFKSKTTPERIAYIKRASLTHFPAPADKANGCGVVICPGGGYNILAWDHEGVQIAQWFNSIGVSAFVLKYRVPRRIPDKIHWEPMQDVQRAIRVVRHNAKKYDIDPNRIGTLGFSAGGHLTVMSGVQYETNCYERVDKADDLSCRPNFICPIYCAYLGNNYDDRKEIELGPLVTVTKDTPPTFMAVTWDDALRGAQSALLFARLRQHDVPAELHAFTKGGHGYGMRPSKNAVSHWPQHLQAWMQTQGLLTKR</sequence>
<dbReference type="Proteomes" id="UP000319817">
    <property type="component" value="Chromosome"/>
</dbReference>
<proteinExistence type="predicted"/>
<dbReference type="RefSeq" id="WP_145415998.1">
    <property type="nucleotide sequence ID" value="NZ_CP036526.1"/>
</dbReference>
<evidence type="ECO:0000259" key="4">
    <source>
        <dbReference type="Pfam" id="PF20434"/>
    </source>
</evidence>